<evidence type="ECO:0000313" key="2">
    <source>
        <dbReference type="EMBL" id="SIT26190.1"/>
    </source>
</evidence>
<evidence type="ECO:0000259" key="1">
    <source>
        <dbReference type="Pfam" id="PF13619"/>
    </source>
</evidence>
<dbReference type="OrthoDB" id="8450910at2"/>
<gene>
    <name evidence="2" type="ORF">SAMN05421774_1353</name>
</gene>
<sequence length="72" mass="8371">MTWHDFAPFTSSNIAAVRYDEDHLLLEVEFLNNTRYHYYEVPPQIALAFDQAGSKGTFLASTIKGHYRYSRV</sequence>
<dbReference type="InterPro" id="IPR025309">
    <property type="entry name" value="KTSC_dom"/>
</dbReference>
<dbReference type="RefSeq" id="WP_076534748.1">
    <property type="nucleotide sequence ID" value="NZ_BMEH01000033.1"/>
</dbReference>
<proteinExistence type="predicted"/>
<reference evidence="2 3" key="1">
    <citation type="submission" date="2017-01" db="EMBL/GenBank/DDBJ databases">
        <authorList>
            <person name="Mah S.A."/>
            <person name="Swanson W.J."/>
            <person name="Moy G.W."/>
            <person name="Vacquier V.D."/>
        </authorList>
    </citation>
    <scope>NUCLEOTIDE SEQUENCE [LARGE SCALE GENOMIC DNA]</scope>
    <source>
        <strain evidence="2 3">DSM 26375</strain>
    </source>
</reference>
<dbReference type="AlphaFoldDB" id="A0A1N7QTD7"/>
<name>A0A1N7QTD7_9RHOB</name>
<accession>A0A1N7QTD7</accession>
<dbReference type="Pfam" id="PF13619">
    <property type="entry name" value="KTSC"/>
    <property type="match status" value="1"/>
</dbReference>
<dbReference type="EMBL" id="FTOT01000035">
    <property type="protein sequence ID" value="SIT26190.1"/>
    <property type="molecule type" value="Genomic_DNA"/>
</dbReference>
<keyword evidence="3" id="KW-1185">Reference proteome</keyword>
<dbReference type="Proteomes" id="UP000186141">
    <property type="component" value="Unassembled WGS sequence"/>
</dbReference>
<feature type="domain" description="KTSC" evidence="1">
    <location>
        <begin position="10"/>
        <end position="67"/>
    </location>
</feature>
<evidence type="ECO:0000313" key="3">
    <source>
        <dbReference type="Proteomes" id="UP000186141"/>
    </source>
</evidence>
<organism evidence="2 3">
    <name type="scientific">Gemmobacter megaterium</name>
    <dbReference type="NCBI Taxonomy" id="1086013"/>
    <lineage>
        <taxon>Bacteria</taxon>
        <taxon>Pseudomonadati</taxon>
        <taxon>Pseudomonadota</taxon>
        <taxon>Alphaproteobacteria</taxon>
        <taxon>Rhodobacterales</taxon>
        <taxon>Paracoccaceae</taxon>
        <taxon>Gemmobacter</taxon>
    </lineage>
</organism>
<dbReference type="STRING" id="1086013.SAMN05421774_1353"/>
<protein>
    <recommendedName>
        <fullName evidence="1">KTSC domain-containing protein</fullName>
    </recommendedName>
</protein>